<organism evidence="3 4">
    <name type="scientific">Rubrobacter taiwanensis</name>
    <dbReference type="NCBI Taxonomy" id="185139"/>
    <lineage>
        <taxon>Bacteria</taxon>
        <taxon>Bacillati</taxon>
        <taxon>Actinomycetota</taxon>
        <taxon>Rubrobacteria</taxon>
        <taxon>Rubrobacterales</taxon>
        <taxon>Rubrobacteraceae</taxon>
        <taxon>Rubrobacter</taxon>
    </lineage>
</organism>
<evidence type="ECO:0000313" key="3">
    <source>
        <dbReference type="EMBL" id="TCJ19896.1"/>
    </source>
</evidence>
<dbReference type="EMBL" id="SKBU01000006">
    <property type="protein sequence ID" value="TCJ19896.1"/>
    <property type="molecule type" value="Genomic_DNA"/>
</dbReference>
<dbReference type="RefSeq" id="WP_132688173.1">
    <property type="nucleotide sequence ID" value="NZ_SKBU01000006.1"/>
</dbReference>
<dbReference type="OrthoDB" id="5242648at2"/>
<protein>
    <submittedName>
        <fullName evidence="3">Uncharacterized protein</fullName>
    </submittedName>
</protein>
<evidence type="ECO:0000313" key="4">
    <source>
        <dbReference type="Proteomes" id="UP000295244"/>
    </source>
</evidence>
<gene>
    <name evidence="3" type="ORF">E0L93_02775</name>
</gene>
<evidence type="ECO:0000256" key="1">
    <source>
        <dbReference type="SAM" id="Coils"/>
    </source>
</evidence>
<feature type="compositionally biased region" description="Acidic residues" evidence="2">
    <location>
        <begin position="184"/>
        <end position="193"/>
    </location>
</feature>
<sequence length="193" mass="22300">MKPVAGDDETRHREGVFSRLFYRSAEGEEGRGSTRHYSEEEVGLGASGDFSVERAVEIIENLPRDVSRRSAREIVTRTLEAAGVDIREFLRSSRGREEALRSEIEQGEERIEELQRTADEIIRSLRKEIDATREKCEEDVRAEEERIERIRASLLDLNRVREFFGLEEEDSTRVLSDPNRTEVISEDEEGERS</sequence>
<keyword evidence="4" id="KW-1185">Reference proteome</keyword>
<dbReference type="AlphaFoldDB" id="A0A4R1BRF0"/>
<accession>A0A4R1BRF0</accession>
<proteinExistence type="predicted"/>
<feature type="region of interest" description="Disordered" evidence="2">
    <location>
        <begin position="170"/>
        <end position="193"/>
    </location>
</feature>
<reference evidence="3 4" key="1">
    <citation type="submission" date="2019-03" db="EMBL/GenBank/DDBJ databases">
        <title>Whole genome sequence of a novel Rubrobacter taiwanensis strain, isolated from Yellowstone National Park.</title>
        <authorList>
            <person name="Freed S."/>
            <person name="Ramaley R.F."/>
            <person name="Kyndt J.A."/>
        </authorList>
    </citation>
    <scope>NUCLEOTIDE SEQUENCE [LARGE SCALE GENOMIC DNA]</scope>
    <source>
        <strain evidence="3 4">Yellowstone</strain>
    </source>
</reference>
<evidence type="ECO:0000256" key="2">
    <source>
        <dbReference type="SAM" id="MobiDB-lite"/>
    </source>
</evidence>
<dbReference type="Proteomes" id="UP000295244">
    <property type="component" value="Unassembled WGS sequence"/>
</dbReference>
<keyword evidence="1" id="KW-0175">Coiled coil</keyword>
<feature type="coiled-coil region" evidence="1">
    <location>
        <begin position="97"/>
        <end position="160"/>
    </location>
</feature>
<name>A0A4R1BRF0_9ACTN</name>
<comment type="caution">
    <text evidence="3">The sequence shown here is derived from an EMBL/GenBank/DDBJ whole genome shotgun (WGS) entry which is preliminary data.</text>
</comment>